<proteinExistence type="predicted"/>
<dbReference type="GeneID" id="85230060"/>
<dbReference type="Proteomes" id="UP001301797">
    <property type="component" value="Chromosome"/>
</dbReference>
<evidence type="ECO:0000313" key="2">
    <source>
        <dbReference type="Proteomes" id="UP001301797"/>
    </source>
</evidence>
<name>A0AA97FBW0_9EURY</name>
<protein>
    <submittedName>
        <fullName evidence="1">Oligoendopeptidase F family protein</fullName>
    </submittedName>
</protein>
<sequence>MSIITDAVKEIEKKMQGSGCDHGDITLETDPLIIPCPYVSGKGLLAKFGGKVSELTTSYPIEAVTRMSFMYGKTLNSPKQRTAASAIINVISVFMCFTRVSKACDEESYPLCLRELKSEIGDKKVYLNGNMPGLMEMIPLNITKSPDEAEIIIVSGDGIFGDEELLITEKYLEEKRVIFIGPTTLGVCAMNGYEHWCPYGRK</sequence>
<reference evidence="1 2" key="1">
    <citation type="submission" date="2019-09" db="EMBL/GenBank/DDBJ databases">
        <title>The complete genome of Methanoplanus sp. FWC-SCC4.</title>
        <authorList>
            <person name="Chen S.-C."/>
            <person name="Zhou Y.-Z."/>
            <person name="Lai M.-C."/>
        </authorList>
    </citation>
    <scope>NUCLEOTIDE SEQUENCE [LARGE SCALE GENOMIC DNA]</scope>
    <source>
        <strain evidence="1 2">FWC-SCC4</strain>
    </source>
</reference>
<accession>A0AA97FBW0</accession>
<keyword evidence="2" id="KW-1185">Reference proteome</keyword>
<dbReference type="KEGG" id="mefw:F1737_07785"/>
<gene>
    <name evidence="1" type="ORF">F1737_07785</name>
</gene>
<dbReference type="EMBL" id="CP043875">
    <property type="protein sequence ID" value="WOF16600.1"/>
    <property type="molecule type" value="Genomic_DNA"/>
</dbReference>
<organism evidence="1 2">
    <name type="scientific">Methanochimaera problematica</name>
    <dbReference type="NCBI Taxonomy" id="2609417"/>
    <lineage>
        <taxon>Archaea</taxon>
        <taxon>Methanobacteriati</taxon>
        <taxon>Methanobacteriota</taxon>
        <taxon>Stenosarchaea group</taxon>
        <taxon>Methanomicrobia</taxon>
        <taxon>Methanomicrobiales</taxon>
        <taxon>Methanomicrobiaceae</taxon>
        <taxon>Methanochimaera</taxon>
    </lineage>
</organism>
<dbReference type="AlphaFoldDB" id="A0AA97FBW0"/>
<evidence type="ECO:0000313" key="1">
    <source>
        <dbReference type="EMBL" id="WOF16600.1"/>
    </source>
</evidence>
<dbReference type="RefSeq" id="WP_317136023.1">
    <property type="nucleotide sequence ID" value="NZ_CP043875.1"/>
</dbReference>